<dbReference type="Pfam" id="PF00098">
    <property type="entry name" value="zf-CCHC"/>
    <property type="match status" value="1"/>
</dbReference>
<dbReference type="Gene3D" id="4.10.60.10">
    <property type="entry name" value="Zinc finger, CCHC-type"/>
    <property type="match status" value="1"/>
</dbReference>
<dbReference type="GO" id="GO:0006397">
    <property type="term" value="P:mRNA processing"/>
    <property type="evidence" value="ECO:0007669"/>
    <property type="project" value="UniProtKB-KW"/>
</dbReference>
<dbReference type="AlphaFoldDB" id="A0A1B7MK65"/>
<feature type="compositionally biased region" description="Basic residues" evidence="3">
    <location>
        <begin position="184"/>
        <end position="196"/>
    </location>
</feature>
<keyword evidence="1" id="KW-0507">mRNA processing</keyword>
<keyword evidence="6" id="KW-1185">Reference proteome</keyword>
<evidence type="ECO:0000313" key="6">
    <source>
        <dbReference type="Proteomes" id="UP000092154"/>
    </source>
</evidence>
<sequence length="196" mass="22140">MTKSTQTAPSFFKNLDTWERANNRRTKQNHKLIFNVTGFDALAPLTPYQFNHWRHSPSYGTPVQVTVSQLREITAAGGSPSDPPSHNSYHLDRDPDAMDVDRMSPEENARHRKKGLCFNCHEPGHVSRNCPKKNGAGKSSYGKNMVCHEAAKDEAAKGGKSKIEEIEDSNEESDEEEMQVDRIRRIKVQKGKAKDF</sequence>
<protein>
    <recommendedName>
        <fullName evidence="4">CCHC-type domain-containing protein</fullName>
    </recommendedName>
</protein>
<dbReference type="InterPro" id="IPR036875">
    <property type="entry name" value="Znf_CCHC_sf"/>
</dbReference>
<dbReference type="GO" id="GO:0008270">
    <property type="term" value="F:zinc ion binding"/>
    <property type="evidence" value="ECO:0007669"/>
    <property type="project" value="UniProtKB-KW"/>
</dbReference>
<feature type="region of interest" description="Disordered" evidence="3">
    <location>
        <begin position="152"/>
        <end position="196"/>
    </location>
</feature>
<reference evidence="5 6" key="1">
    <citation type="submission" date="2016-06" db="EMBL/GenBank/DDBJ databases">
        <title>Comparative genomics of the ectomycorrhizal sister species Rhizopogon vinicolor and Rhizopogon vesiculosus (Basidiomycota: Boletales) reveals a divergence of the mating type B locus.</title>
        <authorList>
            <consortium name="DOE Joint Genome Institute"/>
            <person name="Mujic A.B."/>
            <person name="Kuo A."/>
            <person name="Tritt A."/>
            <person name="Lipzen A."/>
            <person name="Chen C."/>
            <person name="Johnson J."/>
            <person name="Sharma A."/>
            <person name="Barry K."/>
            <person name="Grigoriev I.V."/>
            <person name="Spatafora J.W."/>
        </authorList>
    </citation>
    <scope>NUCLEOTIDE SEQUENCE [LARGE SCALE GENOMIC DNA]</scope>
    <source>
        <strain evidence="5 6">AM-OR11-026</strain>
    </source>
</reference>
<name>A0A1B7MK65_9AGAM</name>
<dbReference type="Proteomes" id="UP000092154">
    <property type="component" value="Unassembled WGS sequence"/>
</dbReference>
<feature type="region of interest" description="Disordered" evidence="3">
    <location>
        <begin position="75"/>
        <end position="97"/>
    </location>
</feature>
<keyword evidence="2" id="KW-0862">Zinc</keyword>
<feature type="compositionally biased region" description="Basic and acidic residues" evidence="3">
    <location>
        <begin position="152"/>
        <end position="164"/>
    </location>
</feature>
<proteinExistence type="predicted"/>
<keyword evidence="2" id="KW-0863">Zinc-finger</keyword>
<organism evidence="5 6">
    <name type="scientific">Rhizopogon vinicolor AM-OR11-026</name>
    <dbReference type="NCBI Taxonomy" id="1314800"/>
    <lineage>
        <taxon>Eukaryota</taxon>
        <taxon>Fungi</taxon>
        <taxon>Dikarya</taxon>
        <taxon>Basidiomycota</taxon>
        <taxon>Agaricomycotina</taxon>
        <taxon>Agaricomycetes</taxon>
        <taxon>Agaricomycetidae</taxon>
        <taxon>Boletales</taxon>
        <taxon>Suillineae</taxon>
        <taxon>Rhizopogonaceae</taxon>
        <taxon>Rhizopogon</taxon>
    </lineage>
</organism>
<gene>
    <name evidence="5" type="ORF">K503DRAFT_804758</name>
</gene>
<dbReference type="EMBL" id="KV448866">
    <property type="protein sequence ID" value="OAX32982.1"/>
    <property type="molecule type" value="Genomic_DNA"/>
</dbReference>
<accession>A0A1B7MK65</accession>
<dbReference type="OrthoDB" id="2710040at2759"/>
<dbReference type="PROSITE" id="PS50158">
    <property type="entry name" value="ZF_CCHC"/>
    <property type="match status" value="1"/>
</dbReference>
<dbReference type="GO" id="GO:0003676">
    <property type="term" value="F:nucleic acid binding"/>
    <property type="evidence" value="ECO:0007669"/>
    <property type="project" value="InterPro"/>
</dbReference>
<feature type="compositionally biased region" description="Acidic residues" evidence="3">
    <location>
        <begin position="165"/>
        <end position="178"/>
    </location>
</feature>
<dbReference type="InterPro" id="IPR001878">
    <property type="entry name" value="Znf_CCHC"/>
</dbReference>
<evidence type="ECO:0000256" key="2">
    <source>
        <dbReference type="PROSITE-ProRule" id="PRU00047"/>
    </source>
</evidence>
<feature type="domain" description="CCHC-type" evidence="4">
    <location>
        <begin position="117"/>
        <end position="132"/>
    </location>
</feature>
<evidence type="ECO:0000256" key="1">
    <source>
        <dbReference type="ARBA" id="ARBA00022664"/>
    </source>
</evidence>
<dbReference type="SMART" id="SM00343">
    <property type="entry name" value="ZnF_C2HC"/>
    <property type="match status" value="1"/>
</dbReference>
<evidence type="ECO:0000259" key="4">
    <source>
        <dbReference type="PROSITE" id="PS50158"/>
    </source>
</evidence>
<keyword evidence="2" id="KW-0479">Metal-binding</keyword>
<dbReference type="InParanoid" id="A0A1B7MK65"/>
<evidence type="ECO:0000313" key="5">
    <source>
        <dbReference type="EMBL" id="OAX32982.1"/>
    </source>
</evidence>
<evidence type="ECO:0000256" key="3">
    <source>
        <dbReference type="SAM" id="MobiDB-lite"/>
    </source>
</evidence>
<dbReference type="SUPFAM" id="SSF57756">
    <property type="entry name" value="Retrovirus zinc finger-like domains"/>
    <property type="match status" value="1"/>
</dbReference>